<comment type="caution">
    <text evidence="2">The sequence shown here is derived from an EMBL/GenBank/DDBJ whole genome shotgun (WGS) entry which is preliminary data.</text>
</comment>
<dbReference type="Pfam" id="PF13472">
    <property type="entry name" value="Lipase_GDSL_2"/>
    <property type="match status" value="1"/>
</dbReference>
<dbReference type="InterPro" id="IPR013830">
    <property type="entry name" value="SGNH_hydro"/>
</dbReference>
<evidence type="ECO:0000259" key="1">
    <source>
        <dbReference type="Pfam" id="PF13472"/>
    </source>
</evidence>
<dbReference type="PANTHER" id="PTHR30383">
    <property type="entry name" value="THIOESTERASE 1/PROTEASE 1/LYSOPHOSPHOLIPASE L1"/>
    <property type="match status" value="1"/>
</dbReference>
<dbReference type="PANTHER" id="PTHR30383:SF5">
    <property type="entry name" value="SGNH HYDROLASE-TYPE ESTERASE DOMAIN-CONTAINING PROTEIN"/>
    <property type="match status" value="1"/>
</dbReference>
<dbReference type="AlphaFoldDB" id="A0A2W5E140"/>
<dbReference type="SUPFAM" id="SSF52266">
    <property type="entry name" value="SGNH hydrolase"/>
    <property type="match status" value="1"/>
</dbReference>
<dbReference type="GO" id="GO:0004622">
    <property type="term" value="F:phosphatidylcholine lysophospholipase activity"/>
    <property type="evidence" value="ECO:0007669"/>
    <property type="project" value="TreeGrafter"/>
</dbReference>
<evidence type="ECO:0000313" key="3">
    <source>
        <dbReference type="Proteomes" id="UP000249633"/>
    </source>
</evidence>
<evidence type="ECO:0000313" key="2">
    <source>
        <dbReference type="EMBL" id="PZP35794.1"/>
    </source>
</evidence>
<reference evidence="2 3" key="1">
    <citation type="submission" date="2017-08" db="EMBL/GenBank/DDBJ databases">
        <title>Infants hospitalized years apart are colonized by the same room-sourced microbial strains.</title>
        <authorList>
            <person name="Brooks B."/>
            <person name="Olm M.R."/>
            <person name="Firek B.A."/>
            <person name="Baker R."/>
            <person name="Thomas B.C."/>
            <person name="Morowitz M.J."/>
            <person name="Banfield J.F."/>
        </authorList>
    </citation>
    <scope>NUCLEOTIDE SEQUENCE [LARGE SCALE GENOMIC DNA]</scope>
    <source>
        <strain evidence="2">S2_012_000_R2_81</strain>
    </source>
</reference>
<dbReference type="InterPro" id="IPR036514">
    <property type="entry name" value="SGNH_hydro_sf"/>
</dbReference>
<dbReference type="EMBL" id="QFOD01000002">
    <property type="protein sequence ID" value="PZP35794.1"/>
    <property type="molecule type" value="Genomic_DNA"/>
</dbReference>
<dbReference type="Gene3D" id="3.40.50.1110">
    <property type="entry name" value="SGNH hydrolase"/>
    <property type="match status" value="1"/>
</dbReference>
<sequence length="249" mass="26391">MRIAAAKLALAPLLLWQGRRVRAQALRLPEAAGPREGRVGEGDTALRLLVVGDSSAAGVGADTQQQALAGQLAQALAPRLARAVDWHLLARTGQTAVDALAALEGQVLPAADVAVVALGVNDVTGQVPPARWLAALDRIDGLLRERSGVRYVLHCAVPPMQSFPLLPQPLRWWMGAQALRLNARLARHLAGQPLRGLQALPQAWQEPARAAALMAADGFHPNPAGYALWAEVLAEHLAATRVTGLSQTR</sequence>
<accession>A0A2W5E140</accession>
<dbReference type="CDD" id="cd01836">
    <property type="entry name" value="FeeA_FeeB_like"/>
    <property type="match status" value="1"/>
</dbReference>
<feature type="domain" description="SGNH hydrolase-type esterase" evidence="1">
    <location>
        <begin position="50"/>
        <end position="228"/>
    </location>
</feature>
<name>A0A2W5E140_9BURK</name>
<dbReference type="Proteomes" id="UP000249633">
    <property type="component" value="Unassembled WGS sequence"/>
</dbReference>
<proteinExistence type="predicted"/>
<dbReference type="InterPro" id="IPR051532">
    <property type="entry name" value="Ester_Hydrolysis_Enzymes"/>
</dbReference>
<protein>
    <submittedName>
        <fullName evidence="2">Lipase</fullName>
    </submittedName>
</protein>
<gene>
    <name evidence="2" type="ORF">DI603_03245</name>
</gene>
<organism evidence="2 3">
    <name type="scientific">Roseateles depolymerans</name>
    <dbReference type="NCBI Taxonomy" id="76731"/>
    <lineage>
        <taxon>Bacteria</taxon>
        <taxon>Pseudomonadati</taxon>
        <taxon>Pseudomonadota</taxon>
        <taxon>Betaproteobacteria</taxon>
        <taxon>Burkholderiales</taxon>
        <taxon>Sphaerotilaceae</taxon>
        <taxon>Roseateles</taxon>
    </lineage>
</organism>